<keyword evidence="3" id="KW-1185">Reference proteome</keyword>
<evidence type="ECO:0000313" key="3">
    <source>
        <dbReference type="Proteomes" id="UP000270924"/>
    </source>
</evidence>
<name>A0A3P7DV07_WUCBA</name>
<organism evidence="2 3">
    <name type="scientific">Wuchereria bancrofti</name>
    <dbReference type="NCBI Taxonomy" id="6293"/>
    <lineage>
        <taxon>Eukaryota</taxon>
        <taxon>Metazoa</taxon>
        <taxon>Ecdysozoa</taxon>
        <taxon>Nematoda</taxon>
        <taxon>Chromadorea</taxon>
        <taxon>Rhabditida</taxon>
        <taxon>Spirurina</taxon>
        <taxon>Spiruromorpha</taxon>
        <taxon>Filarioidea</taxon>
        <taxon>Onchocercidae</taxon>
        <taxon>Wuchereria</taxon>
    </lineage>
</organism>
<feature type="coiled-coil region" evidence="1">
    <location>
        <begin position="25"/>
        <end position="52"/>
    </location>
</feature>
<dbReference type="Proteomes" id="UP000270924">
    <property type="component" value="Unassembled WGS sequence"/>
</dbReference>
<keyword evidence="1" id="KW-0175">Coiled coil</keyword>
<dbReference type="EMBL" id="UYWW01005042">
    <property type="protein sequence ID" value="VDM13900.1"/>
    <property type="molecule type" value="Genomic_DNA"/>
</dbReference>
<sequence>MAGIPAESIPYFFLQKALLIKSSLVNSLANQLEEANREVTRLTDLHQKEREIFQNKLYELG</sequence>
<evidence type="ECO:0000313" key="2">
    <source>
        <dbReference type="EMBL" id="VDM13900.1"/>
    </source>
</evidence>
<evidence type="ECO:0000256" key="1">
    <source>
        <dbReference type="SAM" id="Coils"/>
    </source>
</evidence>
<reference evidence="2 3" key="1">
    <citation type="submission" date="2018-11" db="EMBL/GenBank/DDBJ databases">
        <authorList>
            <consortium name="Pathogen Informatics"/>
        </authorList>
    </citation>
    <scope>NUCLEOTIDE SEQUENCE [LARGE SCALE GENOMIC DNA]</scope>
</reference>
<dbReference type="AlphaFoldDB" id="A0A3P7DV07"/>
<gene>
    <name evidence="2" type="ORF">WBA_LOCUS7286</name>
</gene>
<protein>
    <submittedName>
        <fullName evidence="2">Uncharacterized protein</fullName>
    </submittedName>
</protein>
<dbReference type="InParanoid" id="A0A3P7DV07"/>
<dbReference type="OrthoDB" id="5807119at2759"/>
<accession>A0A3P7DV07</accession>
<proteinExistence type="predicted"/>